<evidence type="ECO:0000313" key="7">
    <source>
        <dbReference type="Proteomes" id="UP000324176"/>
    </source>
</evidence>
<sequence length="573" mass="62479">MRIFKQALALSLVLSAGVVSDVMALELYVDTNTKQIFAEPGPGRVLLGTFVKSEDVPAKTETPKVRSAPSQTSAESPSKTESAELTPSRKDQTTEVADKAANENLADKVSVLEERVKEAEKVHMEFDDRGLHFKTKDGNFSFAVNGRIQPAAQYNFINDPNPAFGHSTPNELNSGANIRRARLGVEGTFFKIWDYKFEFDFSRGNGTVASGITDAFVRLNHTDALSYKIGSFKEPFSLEEAASNRFLTFIERHMAVNSFVDNPNTYKTGIGVNYAVPRWQTGIAFQTEPVGGWSSASTSVNANGNQSRNNGSGDTGWTAIGRITGRPWMEDETKFLHVGISAGHTDVNTQYRADGTMVGEGSGGGGGGMSFTAFPGTNVDRTNILNTGNLSNGALTDPNRRQISSFDRYGAESWLVYGPFSAQAEFLRTNINGVGYDNEHLTGYYGFVSYFLTGESKAYHVRNGAANRIKPKKPFNWNGSGFGAWEVAAGYDYIDMNSGVIRGGRASMFRFGLNWYPHSNVKFQNNIVYLLDIDTSGAPTTDTQGYSGGAGARTRGWDNGDFAAFLSQITVDF</sequence>
<keyword evidence="3" id="KW-0732">Signal</keyword>
<feature type="region of interest" description="Disordered" evidence="2">
    <location>
        <begin position="57"/>
        <end position="96"/>
    </location>
</feature>
<dbReference type="AlphaFoldDB" id="A0A0F7K9N8"/>
<dbReference type="RefSeq" id="WP_046849062.1">
    <property type="nucleotide sequence ID" value="NZ_VNHT01000024.1"/>
</dbReference>
<evidence type="ECO:0000313" key="4">
    <source>
        <dbReference type="EMBL" id="AKH36965.1"/>
    </source>
</evidence>
<protein>
    <submittedName>
        <fullName evidence="4 5">Porin</fullName>
    </submittedName>
</protein>
<dbReference type="Gene3D" id="2.40.160.10">
    <property type="entry name" value="Porin"/>
    <property type="match status" value="1"/>
</dbReference>
<dbReference type="Pfam" id="PF07396">
    <property type="entry name" value="Porin_O_P"/>
    <property type="match status" value="1"/>
</dbReference>
<reference evidence="4 6" key="2">
    <citation type="journal article" date="2016" name="Genome Announc.">
        <title>Genome Sequence of Nitrosomonas communis Strain Nm2, a Mesophilic Ammonia-Oxidizing Bacterium Isolated from Mediterranean Soil.</title>
        <authorList>
            <person name="Kozlowski J.A."/>
            <person name="Kits K.D."/>
            <person name="Stein L.Y."/>
        </authorList>
    </citation>
    <scope>NUCLEOTIDE SEQUENCE [LARGE SCALE GENOMIC DNA]</scope>
    <source>
        <strain evidence="4 6">Nm2</strain>
    </source>
</reference>
<feature type="chain" id="PRO_5036292934" evidence="3">
    <location>
        <begin position="25"/>
        <end position="573"/>
    </location>
</feature>
<accession>A0A0F7K9N8</accession>
<reference evidence="6" key="1">
    <citation type="submission" date="2015-05" db="EMBL/GenBank/DDBJ databases">
        <title>Draft genome of Nitrosomonas communis strain Nm2.</title>
        <authorList>
            <person name="Kozlowski J.A."/>
            <person name="Kits K.D."/>
            <person name="Stein L.Y."/>
        </authorList>
    </citation>
    <scope>NUCLEOTIDE SEQUENCE [LARGE SCALE GENOMIC DNA]</scope>
    <source>
        <strain evidence="6">Nm2</strain>
    </source>
</reference>
<dbReference type="KEGG" id="nco:AAW31_02780"/>
<evidence type="ECO:0000256" key="1">
    <source>
        <dbReference type="SAM" id="Coils"/>
    </source>
</evidence>
<keyword evidence="1" id="KW-0175">Coiled coil</keyword>
<reference evidence="5 7" key="3">
    <citation type="submission" date="2019-07" db="EMBL/GenBank/DDBJ databases">
        <title>Active sludge and wastewater microbial communities from Klosterneuburg, Austria.</title>
        <authorList>
            <person name="Wagner M."/>
        </authorList>
    </citation>
    <scope>NUCLEOTIDE SEQUENCE [LARGE SCALE GENOMIC DNA]</scope>
    <source>
        <strain evidence="5 7">Nm2</strain>
    </source>
</reference>
<proteinExistence type="predicted"/>
<dbReference type="InterPro" id="IPR023614">
    <property type="entry name" value="Porin_dom_sf"/>
</dbReference>
<name>A0A0F7K9N8_9PROT</name>
<feature type="coiled-coil region" evidence="1">
    <location>
        <begin position="102"/>
        <end position="129"/>
    </location>
</feature>
<dbReference type="EMBL" id="VNHT01000024">
    <property type="protein sequence ID" value="TYP87718.1"/>
    <property type="molecule type" value="Genomic_DNA"/>
</dbReference>
<dbReference type="InterPro" id="IPR010870">
    <property type="entry name" value="Porin_O/P"/>
</dbReference>
<evidence type="ECO:0000313" key="5">
    <source>
        <dbReference type="EMBL" id="TYP87718.1"/>
    </source>
</evidence>
<dbReference type="Proteomes" id="UP000324176">
    <property type="component" value="Unassembled WGS sequence"/>
</dbReference>
<keyword evidence="6" id="KW-1185">Reference proteome</keyword>
<dbReference type="SUPFAM" id="SSF56935">
    <property type="entry name" value="Porins"/>
    <property type="match status" value="1"/>
</dbReference>
<dbReference type="PATRIC" id="fig|44574.3.peg.662"/>
<feature type="compositionally biased region" description="Polar residues" evidence="2">
    <location>
        <begin position="68"/>
        <end position="85"/>
    </location>
</feature>
<evidence type="ECO:0000313" key="6">
    <source>
        <dbReference type="Proteomes" id="UP000034156"/>
    </source>
</evidence>
<feature type="region of interest" description="Disordered" evidence="2">
    <location>
        <begin position="294"/>
        <end position="318"/>
    </location>
</feature>
<evidence type="ECO:0000256" key="3">
    <source>
        <dbReference type="SAM" id="SignalP"/>
    </source>
</evidence>
<gene>
    <name evidence="4" type="ORF">AAW31_02780</name>
    <name evidence="5" type="ORF">BCL69_102441</name>
</gene>
<dbReference type="Proteomes" id="UP000034156">
    <property type="component" value="Chromosome"/>
</dbReference>
<dbReference type="OrthoDB" id="9807854at2"/>
<feature type="compositionally biased region" description="Basic and acidic residues" evidence="2">
    <location>
        <begin position="87"/>
        <end position="96"/>
    </location>
</feature>
<feature type="signal peptide" evidence="3">
    <location>
        <begin position="1"/>
        <end position="24"/>
    </location>
</feature>
<dbReference type="EMBL" id="CP011451">
    <property type="protein sequence ID" value="AKH36965.1"/>
    <property type="molecule type" value="Genomic_DNA"/>
</dbReference>
<feature type="compositionally biased region" description="Polar residues" evidence="2">
    <location>
        <begin position="294"/>
        <end position="312"/>
    </location>
</feature>
<evidence type="ECO:0000256" key="2">
    <source>
        <dbReference type="SAM" id="MobiDB-lite"/>
    </source>
</evidence>
<organism evidence="4 6">
    <name type="scientific">Nitrosomonas communis</name>
    <dbReference type="NCBI Taxonomy" id="44574"/>
    <lineage>
        <taxon>Bacteria</taxon>
        <taxon>Pseudomonadati</taxon>
        <taxon>Pseudomonadota</taxon>
        <taxon>Betaproteobacteria</taxon>
        <taxon>Nitrosomonadales</taxon>
        <taxon>Nitrosomonadaceae</taxon>
        <taxon>Nitrosomonas</taxon>
    </lineage>
</organism>